<name>A0A3P6NX86_TAEAS</name>
<dbReference type="OrthoDB" id="10537086at2759"/>
<organism evidence="1 2">
    <name type="scientific">Taenia asiatica</name>
    <name type="common">Asian tapeworm</name>
    <dbReference type="NCBI Taxonomy" id="60517"/>
    <lineage>
        <taxon>Eukaryota</taxon>
        <taxon>Metazoa</taxon>
        <taxon>Spiralia</taxon>
        <taxon>Lophotrochozoa</taxon>
        <taxon>Platyhelminthes</taxon>
        <taxon>Cestoda</taxon>
        <taxon>Eucestoda</taxon>
        <taxon>Cyclophyllidea</taxon>
        <taxon>Taeniidae</taxon>
        <taxon>Taenia</taxon>
    </lineage>
</organism>
<accession>A0A3P6NX86</accession>
<dbReference type="EMBL" id="UYRS01000005">
    <property type="protein sequence ID" value="VDK20145.1"/>
    <property type="molecule type" value="Genomic_DNA"/>
</dbReference>
<gene>
    <name evidence="1" type="ORF">TASK_LOCUS62</name>
</gene>
<evidence type="ECO:0000313" key="1">
    <source>
        <dbReference type="EMBL" id="VDK20145.1"/>
    </source>
</evidence>
<sequence length="50" mass="5848">MLFLLLVHLEHFRQILVPFSPLSILFVDPFPSLRNPRCIFASVYIVTSFL</sequence>
<proteinExistence type="predicted"/>
<dbReference type="Proteomes" id="UP000282613">
    <property type="component" value="Unassembled WGS sequence"/>
</dbReference>
<protein>
    <submittedName>
        <fullName evidence="1">Uncharacterized protein</fullName>
    </submittedName>
</protein>
<evidence type="ECO:0000313" key="2">
    <source>
        <dbReference type="Proteomes" id="UP000282613"/>
    </source>
</evidence>
<keyword evidence="2" id="KW-1185">Reference proteome</keyword>
<reference evidence="1 2" key="1">
    <citation type="submission" date="2018-11" db="EMBL/GenBank/DDBJ databases">
        <authorList>
            <consortium name="Pathogen Informatics"/>
        </authorList>
    </citation>
    <scope>NUCLEOTIDE SEQUENCE [LARGE SCALE GENOMIC DNA]</scope>
</reference>
<dbReference type="AlphaFoldDB" id="A0A3P6NX86"/>